<keyword evidence="5" id="KW-0430">Lectin</keyword>
<keyword evidence="6" id="KW-1185">Reference proteome</keyword>
<protein>
    <submittedName>
        <fullName evidence="5">Concanavalin A-like lectin/glucanase superfamily protein</fullName>
    </submittedName>
</protein>
<evidence type="ECO:0000313" key="6">
    <source>
        <dbReference type="Proteomes" id="UP000295281"/>
    </source>
</evidence>
<dbReference type="RefSeq" id="WP_243742434.1">
    <property type="nucleotide sequence ID" value="NZ_SNYN01000004.1"/>
</dbReference>
<evidence type="ECO:0000259" key="4">
    <source>
        <dbReference type="SMART" id="SM00560"/>
    </source>
</evidence>
<dbReference type="InterPro" id="IPR006558">
    <property type="entry name" value="LamG-like"/>
</dbReference>
<evidence type="ECO:0000256" key="3">
    <source>
        <dbReference type="SAM" id="MobiDB-lite"/>
    </source>
</evidence>
<evidence type="ECO:0000256" key="1">
    <source>
        <dbReference type="ARBA" id="ARBA00022729"/>
    </source>
</evidence>
<reference evidence="5 6" key="1">
    <citation type="submission" date="2019-03" db="EMBL/GenBank/DDBJ databases">
        <title>Genomic Encyclopedia of Type Strains, Phase IV (KMG-IV): sequencing the most valuable type-strain genomes for metagenomic binning, comparative biology and taxonomic classification.</title>
        <authorList>
            <person name="Goeker M."/>
        </authorList>
    </citation>
    <scope>NUCLEOTIDE SEQUENCE [LARGE SCALE GENOMIC DNA]</scope>
    <source>
        <strain evidence="5 6">DSM 46770</strain>
    </source>
</reference>
<dbReference type="PANTHER" id="PTHR46943:SF1">
    <property type="entry name" value="PENTRAXIN-RELATED PROTEIN PTX3"/>
    <property type="match status" value="1"/>
</dbReference>
<gene>
    <name evidence="5" type="ORF">EV190_104130</name>
</gene>
<comment type="caution">
    <text evidence="5">The sequence shown here is derived from an EMBL/GenBank/DDBJ whole genome shotgun (WGS) entry which is preliminary data.</text>
</comment>
<evidence type="ECO:0000256" key="2">
    <source>
        <dbReference type="ARBA" id="ARBA00023157"/>
    </source>
</evidence>
<keyword evidence="2" id="KW-1015">Disulfide bond</keyword>
<feature type="compositionally biased region" description="Polar residues" evidence="3">
    <location>
        <begin position="123"/>
        <end position="136"/>
    </location>
</feature>
<proteinExistence type="predicted"/>
<dbReference type="AlphaFoldDB" id="A0A4R6V3L2"/>
<evidence type="ECO:0000313" key="5">
    <source>
        <dbReference type="EMBL" id="TDQ53341.1"/>
    </source>
</evidence>
<dbReference type="InterPro" id="IPR013320">
    <property type="entry name" value="ConA-like_dom_sf"/>
</dbReference>
<sequence length="756" mass="79990">MDKGRAGCEGSGVEFDATAAYEWGRANGKADIILGLYGNETVSGSNHDWRRFKKNPSLVVVYNNAPATPATSAMRDSHGGACATDPARPRLVNSATPRLYAQVRDTDSKYAAQKAKAQFQIQSDGTTIQTRDSTSADVAKWPSGSERSVTASALPEDTLIRYRARAHDGTVWGSWSGWCHLRVNTTNPETGPQVTSTDYPEGDAASGSVGKPGEFTFANNGVTTATAYHYGLNDDTCATELTPASQGGSVTATLTPRTDGPNLVYARTTDGFGNSSACALAYTFLVAPPSHPVAHFTFDEGTGTTAADSRQDGRAATATAGVDWIRGRVGAVEDNAPRLEGTAVHTHGYVPADPAWDEITVPGPVVDTGETFSVAAWVKMDDKNAHHTAIGQDGAQQSPFHLGYQKDQDAWVFKMSPADAPADGTAGWAYALSAEPARTGVWTHLLGTYDAVTGEVALYVDGVKQGTATQESAWSTTGPLTLGRGKYQGVKNYYWAGGIDDVKIWDRLVTDTALDDGASEAWTLANRPVTLEGRWKLDETEGTTAADSSDHGLTGTLTGDPATVWNTAFNDVVYIPGATLNGTDERIATTGPAIRTDSSFSVAAWVRLDATTTDNPTALSQSGTEHSGFYLGRQSTYGMNNWTLKMPPSDTVGASGWPKALSAQPPELGAWTHLAATFDATTGTMTLYVDGVEQGTATQATPWHADGPVVIGDARFEGAPAGLWNGDLADVHVYQGVLSEDDIGYLKYGFGPPVNR</sequence>
<dbReference type="GO" id="GO:0030246">
    <property type="term" value="F:carbohydrate binding"/>
    <property type="evidence" value="ECO:0007669"/>
    <property type="project" value="UniProtKB-KW"/>
</dbReference>
<dbReference type="Proteomes" id="UP000295281">
    <property type="component" value="Unassembled WGS sequence"/>
</dbReference>
<keyword evidence="1" id="KW-0732">Signal</keyword>
<dbReference type="EMBL" id="SNYN01000004">
    <property type="protein sequence ID" value="TDQ53341.1"/>
    <property type="molecule type" value="Genomic_DNA"/>
</dbReference>
<feature type="domain" description="LamG-like jellyroll fold" evidence="4">
    <location>
        <begin position="598"/>
        <end position="741"/>
    </location>
</feature>
<dbReference type="Gene3D" id="2.60.120.200">
    <property type="match status" value="2"/>
</dbReference>
<dbReference type="SMART" id="SM00560">
    <property type="entry name" value="LamGL"/>
    <property type="match status" value="2"/>
</dbReference>
<dbReference type="Pfam" id="PF13385">
    <property type="entry name" value="Laminin_G_3"/>
    <property type="match status" value="2"/>
</dbReference>
<accession>A0A4R6V3L2</accession>
<feature type="domain" description="LamG-like jellyroll fold" evidence="4">
    <location>
        <begin position="370"/>
        <end position="512"/>
    </location>
</feature>
<dbReference type="PANTHER" id="PTHR46943">
    <property type="entry name" value="PENTRAXIN-RELATED PROTEIN PTX3"/>
    <property type="match status" value="1"/>
</dbReference>
<feature type="region of interest" description="Disordered" evidence="3">
    <location>
        <begin position="186"/>
        <end position="206"/>
    </location>
</feature>
<organism evidence="5 6">
    <name type="scientific">Actinorugispora endophytica</name>
    <dbReference type="NCBI Taxonomy" id="1605990"/>
    <lineage>
        <taxon>Bacteria</taxon>
        <taxon>Bacillati</taxon>
        <taxon>Actinomycetota</taxon>
        <taxon>Actinomycetes</taxon>
        <taxon>Streptosporangiales</taxon>
        <taxon>Nocardiopsidaceae</taxon>
        <taxon>Actinorugispora</taxon>
    </lineage>
</organism>
<feature type="compositionally biased region" description="Polar residues" evidence="3">
    <location>
        <begin position="186"/>
        <end position="198"/>
    </location>
</feature>
<dbReference type="InterPro" id="IPR042837">
    <property type="entry name" value="PTX3"/>
</dbReference>
<dbReference type="SUPFAM" id="SSF49899">
    <property type="entry name" value="Concanavalin A-like lectins/glucanases"/>
    <property type="match status" value="2"/>
</dbReference>
<name>A0A4R6V3L2_9ACTN</name>
<dbReference type="GO" id="GO:0006955">
    <property type="term" value="P:immune response"/>
    <property type="evidence" value="ECO:0007669"/>
    <property type="project" value="InterPro"/>
</dbReference>
<feature type="region of interest" description="Disordered" evidence="3">
    <location>
        <begin position="123"/>
        <end position="146"/>
    </location>
</feature>